<dbReference type="HOGENOM" id="CLU_114071_0_0_7"/>
<dbReference type="EMBL" id="ADCP02000001">
    <property type="protein sequence ID" value="EFV43638.1"/>
    <property type="molecule type" value="Genomic_DNA"/>
</dbReference>
<name>E5Y8Q9_BILW3</name>
<reference evidence="2 3" key="2">
    <citation type="submission" date="2013-04" db="EMBL/GenBank/DDBJ databases">
        <title>The Genome Sequence of Bilophila wadsworthia 3_1_6.</title>
        <authorList>
            <consortium name="The Broad Institute Genomics Platform"/>
            <person name="Earl A."/>
            <person name="Ward D."/>
            <person name="Feldgarden M."/>
            <person name="Gevers D."/>
            <person name="Sibley C."/>
            <person name="Strauss J."/>
            <person name="Allen-Vercoe E."/>
            <person name="Walker B."/>
            <person name="Young S."/>
            <person name="Zeng Q."/>
            <person name="Gargeya S."/>
            <person name="Fitzgerald M."/>
            <person name="Haas B."/>
            <person name="Abouelleil A."/>
            <person name="Allen A.W."/>
            <person name="Alvarado L."/>
            <person name="Arachchi H.M."/>
            <person name="Berlin A.M."/>
            <person name="Chapman S.B."/>
            <person name="Gainer-Dewar J."/>
            <person name="Goldberg J."/>
            <person name="Griggs A."/>
            <person name="Gujja S."/>
            <person name="Hansen M."/>
            <person name="Howarth C."/>
            <person name="Imamovic A."/>
            <person name="Ireland A."/>
            <person name="Larimer J."/>
            <person name="McCowan C."/>
            <person name="Murphy C."/>
            <person name="Pearson M."/>
            <person name="Poon T.W."/>
            <person name="Priest M."/>
            <person name="Roberts A."/>
            <person name="Saif S."/>
            <person name="Shea T."/>
            <person name="Sisk P."/>
            <person name="Sykes S."/>
            <person name="Wortman J."/>
            <person name="Nusbaum C."/>
            <person name="Birren B."/>
        </authorList>
    </citation>
    <scope>NUCLEOTIDE SEQUENCE [LARGE SCALE GENOMIC DNA]</scope>
    <source>
        <strain evidence="2 3">3_1_6</strain>
    </source>
</reference>
<dbReference type="eggNOG" id="COG0338">
    <property type="taxonomic scope" value="Bacteria"/>
</dbReference>
<feature type="domain" description="PD-(D/E)XK nuclease" evidence="1">
    <location>
        <begin position="10"/>
        <end position="162"/>
    </location>
</feature>
<dbReference type="RefSeq" id="WP_005028485.1">
    <property type="nucleotide sequence ID" value="NZ_KE150238.1"/>
</dbReference>
<proteinExistence type="predicted"/>
<evidence type="ECO:0000313" key="3">
    <source>
        <dbReference type="Proteomes" id="UP000006034"/>
    </source>
</evidence>
<dbReference type="GeneID" id="78085706"/>
<gene>
    <name evidence="2" type="ORF">HMPREF0179_02577</name>
</gene>
<dbReference type="STRING" id="563192.HMPREF0179_02577"/>
<protein>
    <recommendedName>
        <fullName evidence="1">PD-(D/E)XK nuclease domain-containing protein</fullName>
    </recommendedName>
</protein>
<evidence type="ECO:0000313" key="2">
    <source>
        <dbReference type="EMBL" id="EFV43638.1"/>
    </source>
</evidence>
<accession>E5Y8Q9</accession>
<organism evidence="2 3">
    <name type="scientific">Bilophila wadsworthia (strain 3_1_6)</name>
    <dbReference type="NCBI Taxonomy" id="563192"/>
    <lineage>
        <taxon>Bacteria</taxon>
        <taxon>Pseudomonadati</taxon>
        <taxon>Thermodesulfobacteriota</taxon>
        <taxon>Desulfovibrionia</taxon>
        <taxon>Desulfovibrionales</taxon>
        <taxon>Desulfovibrionaceae</taxon>
        <taxon>Bilophila</taxon>
    </lineage>
</organism>
<dbReference type="OrthoDB" id="5514786at2"/>
<comment type="caution">
    <text evidence="2">The sequence shown here is derived from an EMBL/GenBank/DDBJ whole genome shotgun (WGS) entry which is preliminary data.</text>
</comment>
<reference evidence="2 3" key="1">
    <citation type="submission" date="2010-10" db="EMBL/GenBank/DDBJ databases">
        <authorList>
            <consortium name="The Broad Institute Genome Sequencing Platform"/>
            <person name="Ward D."/>
            <person name="Earl A."/>
            <person name="Feldgarden M."/>
            <person name="Young S.K."/>
            <person name="Gargeya S."/>
            <person name="Zeng Q."/>
            <person name="Alvarado L."/>
            <person name="Berlin A."/>
            <person name="Bochicchio J."/>
            <person name="Chapman S.B."/>
            <person name="Chen Z."/>
            <person name="Freedman E."/>
            <person name="Gellesch M."/>
            <person name="Goldberg J."/>
            <person name="Griggs A."/>
            <person name="Gujja S."/>
            <person name="Heilman E."/>
            <person name="Heiman D."/>
            <person name="Howarth C."/>
            <person name="Mehta T."/>
            <person name="Neiman D."/>
            <person name="Pearson M."/>
            <person name="Roberts A."/>
            <person name="Saif S."/>
            <person name="Shea T."/>
            <person name="Shenoy N."/>
            <person name="Sisk P."/>
            <person name="Stolte C."/>
            <person name="Sykes S."/>
            <person name="White J."/>
            <person name="Yandava C."/>
            <person name="Allen-Vercoe E."/>
            <person name="Sibley C."/>
            <person name="Ambrose C.E."/>
            <person name="Strauss J."/>
            <person name="Daigneault M."/>
            <person name="Haas B."/>
            <person name="Nusbaum C."/>
            <person name="Birren B."/>
        </authorList>
    </citation>
    <scope>NUCLEOTIDE SEQUENCE [LARGE SCALE GENOMIC DNA]</scope>
    <source>
        <strain evidence="2 3">3_1_6</strain>
    </source>
</reference>
<dbReference type="Proteomes" id="UP000006034">
    <property type="component" value="Unassembled WGS sequence"/>
</dbReference>
<dbReference type="AlphaFoldDB" id="E5Y8Q9"/>
<dbReference type="Pfam" id="PF20472">
    <property type="entry name" value="PDDEXK_11"/>
    <property type="match status" value="1"/>
</dbReference>
<sequence>MTSEQGGAIANRQGNILEQQVRQAFASHGFREVAFAEYEKLASGSTLPGVPVPDLLVRRVPYQSIYGHRGVTEFLAVSASRGLAICIECKWQQSQGSVDEKFPYLYLNCIQAMPEREIILLIDGNGYKPGALAWLKQAVASQDAKLIHVFNLVEFLVWANRRLRQK</sequence>
<evidence type="ECO:0000259" key="1">
    <source>
        <dbReference type="Pfam" id="PF20472"/>
    </source>
</evidence>
<dbReference type="InterPro" id="IPR046821">
    <property type="entry name" value="PDDEXK_11"/>
</dbReference>
<keyword evidence="3" id="KW-1185">Reference proteome</keyword>